<reference evidence="2" key="1">
    <citation type="submission" date="2025-08" db="UniProtKB">
        <authorList>
            <consortium name="Ensembl"/>
        </authorList>
    </citation>
    <scope>IDENTIFICATION</scope>
</reference>
<dbReference type="PANTHER" id="PTHR28348:SF1">
    <property type="entry name" value="UPF0193 PROTEIN EVG1"/>
    <property type="match status" value="1"/>
</dbReference>
<keyword evidence="3" id="KW-1185">Reference proteome</keyword>
<reference evidence="2" key="2">
    <citation type="submission" date="2025-09" db="UniProtKB">
        <authorList>
            <consortium name="Ensembl"/>
        </authorList>
    </citation>
    <scope>IDENTIFICATION</scope>
</reference>
<dbReference type="Ensembl" id="ENSCCET00000009585.1">
    <property type="protein sequence ID" value="ENSCCEP00000005837.1"/>
    <property type="gene ID" value="ENSCCEG00000006367.1"/>
</dbReference>
<feature type="compositionally biased region" description="Low complexity" evidence="1">
    <location>
        <begin position="38"/>
        <end position="55"/>
    </location>
</feature>
<evidence type="ECO:0000313" key="2">
    <source>
        <dbReference type="Ensembl" id="ENSCCEP00000005837.1"/>
    </source>
</evidence>
<evidence type="ECO:0000313" key="3">
    <source>
        <dbReference type="Proteomes" id="UP000694410"/>
    </source>
</evidence>
<sequence>MEAAGIPGRGWGSPRGRPARYSTGTRELVRGNGGAGRGPAHSASPRSRASHRGPATGQARGWCRRPGWSLPNPHLLLRVGVVRDGDPRAGSPGRLCCLFMHTLCFSATMEELHLTHSQKRYLMDYVKRGDALPLQRFPPSSKQPVHVSYPAACQPCRLPARPLLRPAKVCQAEDAYTREKFKPQPIRDLEKEKRRLQNILATGKDEVEDKVKQVFVQKKEEEIAAPDQFEELMNEIQERREFLAEMEALGQGKKYQGIILTEISQKLHEMEIIDKKRSEEMRNMTKAFPAGNKSNLQD</sequence>
<feature type="region of interest" description="Disordered" evidence="1">
    <location>
        <begin position="1"/>
        <end position="63"/>
    </location>
</feature>
<dbReference type="InterPro" id="IPR007914">
    <property type="entry name" value="UPF0193"/>
</dbReference>
<dbReference type="PANTHER" id="PTHR28348">
    <property type="entry name" value="UPF0193 PROTEIN EVG1"/>
    <property type="match status" value="1"/>
</dbReference>
<accession>A0A8C0ZAD7</accession>
<gene>
    <name evidence="2" type="primary">C1H22orf23</name>
</gene>
<protein>
    <submittedName>
        <fullName evidence="2">Uncharacterized protein</fullName>
    </submittedName>
</protein>
<dbReference type="Pfam" id="PF05250">
    <property type="entry name" value="UPF0193"/>
    <property type="match status" value="1"/>
</dbReference>
<evidence type="ECO:0000256" key="1">
    <source>
        <dbReference type="SAM" id="MobiDB-lite"/>
    </source>
</evidence>
<dbReference type="Proteomes" id="UP000694410">
    <property type="component" value="Unplaced"/>
</dbReference>
<dbReference type="AlphaFoldDB" id="A0A8C0ZAD7"/>
<organism evidence="2 3">
    <name type="scientific">Cyanistes caeruleus</name>
    <name type="common">Eurasian blue tit</name>
    <name type="synonym">Parus caeruleus</name>
    <dbReference type="NCBI Taxonomy" id="156563"/>
    <lineage>
        <taxon>Eukaryota</taxon>
        <taxon>Metazoa</taxon>
        <taxon>Chordata</taxon>
        <taxon>Craniata</taxon>
        <taxon>Vertebrata</taxon>
        <taxon>Euteleostomi</taxon>
        <taxon>Archelosauria</taxon>
        <taxon>Archosauria</taxon>
        <taxon>Dinosauria</taxon>
        <taxon>Saurischia</taxon>
        <taxon>Theropoda</taxon>
        <taxon>Coelurosauria</taxon>
        <taxon>Aves</taxon>
        <taxon>Neognathae</taxon>
        <taxon>Neoaves</taxon>
        <taxon>Telluraves</taxon>
        <taxon>Australaves</taxon>
        <taxon>Passeriformes</taxon>
        <taxon>Paridae</taxon>
        <taxon>Cyanistes</taxon>
    </lineage>
</organism>
<proteinExistence type="predicted"/>
<name>A0A8C0ZAD7_CYACU</name>